<dbReference type="SUPFAM" id="SSF52266">
    <property type="entry name" value="SGNH hydrolase"/>
    <property type="match status" value="1"/>
</dbReference>
<accession>A0A1Y1XRS6</accession>
<feature type="chain" id="PRO_5012756433" description="SGNH hydrolase-type esterase domain-containing protein" evidence="1">
    <location>
        <begin position="25"/>
        <end position="312"/>
    </location>
</feature>
<organism evidence="3 4">
    <name type="scientific">Anaeromyces robustus</name>
    <dbReference type="NCBI Taxonomy" id="1754192"/>
    <lineage>
        <taxon>Eukaryota</taxon>
        <taxon>Fungi</taxon>
        <taxon>Fungi incertae sedis</taxon>
        <taxon>Chytridiomycota</taxon>
        <taxon>Chytridiomycota incertae sedis</taxon>
        <taxon>Neocallimastigomycetes</taxon>
        <taxon>Neocallimastigales</taxon>
        <taxon>Neocallimastigaceae</taxon>
        <taxon>Anaeromyces</taxon>
    </lineage>
</organism>
<comment type="caution">
    <text evidence="3">The sequence shown here is derived from an EMBL/GenBank/DDBJ whole genome shotgun (WGS) entry which is preliminary data.</text>
</comment>
<feature type="signal peptide" evidence="1">
    <location>
        <begin position="1"/>
        <end position="24"/>
    </location>
</feature>
<dbReference type="Pfam" id="PF13472">
    <property type="entry name" value="Lipase_GDSL_2"/>
    <property type="match status" value="1"/>
</dbReference>
<evidence type="ECO:0000313" key="3">
    <source>
        <dbReference type="EMBL" id="ORX88196.1"/>
    </source>
</evidence>
<protein>
    <recommendedName>
        <fullName evidence="2">SGNH hydrolase-type esterase domain-containing protein</fullName>
    </recommendedName>
</protein>
<dbReference type="STRING" id="1754192.A0A1Y1XRS6"/>
<dbReference type="PANTHER" id="PTHR43784:SF2">
    <property type="entry name" value="GDSL-LIKE LIPASE_ACYLHYDROLASE, PUTATIVE (AFU_ORTHOLOGUE AFUA_2G00820)-RELATED"/>
    <property type="match status" value="1"/>
</dbReference>
<evidence type="ECO:0000256" key="1">
    <source>
        <dbReference type="SAM" id="SignalP"/>
    </source>
</evidence>
<proteinExistence type="predicted"/>
<name>A0A1Y1XRS6_9FUNG</name>
<evidence type="ECO:0000313" key="4">
    <source>
        <dbReference type="Proteomes" id="UP000193944"/>
    </source>
</evidence>
<sequence length="312" mass="34160">MKFFLISTLCLFFCSLVFTTVASADEVSYTGTWACSQYFNGEMPDISLKGNSLRQIIRISIPGENLRFHFSNIFGDEELELLSVHVAKSAGQGTGSIVPETDTVITFNKGQENVIIPANSDIISDTIPFSASTLEELAITINYGKIPKALTGHAGARTNSFIELGNVVSKETFDGSIKFARWYTLSAIDVVNTGNTEAILCYGDSITDGRGSTTDKQNRWPDIFAEKLQSYPGTQHLAVLNHGIGGSSLYGQTSPQWPTGNGRFQKDVVEQVNVKYMIVLYGINDIIYGNKDADTLIKGFKELIQNTHNLGI</sequence>
<dbReference type="Proteomes" id="UP000193944">
    <property type="component" value="Unassembled WGS sequence"/>
</dbReference>
<dbReference type="InterPro" id="IPR053140">
    <property type="entry name" value="GDSL_Rv0518-like"/>
</dbReference>
<gene>
    <name evidence="3" type="ORF">BCR32DRAFT_298796</name>
</gene>
<dbReference type="Gene3D" id="3.40.50.1110">
    <property type="entry name" value="SGNH hydrolase"/>
    <property type="match status" value="1"/>
</dbReference>
<dbReference type="InterPro" id="IPR013830">
    <property type="entry name" value="SGNH_hydro"/>
</dbReference>
<keyword evidence="1" id="KW-0732">Signal</keyword>
<feature type="domain" description="SGNH hydrolase-type esterase" evidence="2">
    <location>
        <begin position="201"/>
        <end position="309"/>
    </location>
</feature>
<reference evidence="3 4" key="1">
    <citation type="submission" date="2016-08" db="EMBL/GenBank/DDBJ databases">
        <title>A Parts List for Fungal Cellulosomes Revealed by Comparative Genomics.</title>
        <authorList>
            <consortium name="DOE Joint Genome Institute"/>
            <person name="Haitjema C.H."/>
            <person name="Gilmore S.P."/>
            <person name="Henske J.K."/>
            <person name="Solomon K.V."/>
            <person name="De Groot R."/>
            <person name="Kuo A."/>
            <person name="Mondo S.J."/>
            <person name="Salamov A.A."/>
            <person name="Labutti K."/>
            <person name="Zhao Z."/>
            <person name="Chiniquy J."/>
            <person name="Barry K."/>
            <person name="Brewer H.M."/>
            <person name="Purvine S.O."/>
            <person name="Wright A.T."/>
            <person name="Boxma B."/>
            <person name="Van Alen T."/>
            <person name="Hackstein J.H."/>
            <person name="Baker S.E."/>
            <person name="Grigoriev I.V."/>
            <person name="O'Malley M.A."/>
        </authorList>
    </citation>
    <scope>NUCLEOTIDE SEQUENCE [LARGE SCALE GENOMIC DNA]</scope>
    <source>
        <strain evidence="3 4">S4</strain>
    </source>
</reference>
<dbReference type="AlphaFoldDB" id="A0A1Y1XRS6"/>
<dbReference type="PANTHER" id="PTHR43784">
    <property type="entry name" value="GDSL-LIKE LIPASE/ACYLHYDROLASE, PUTATIVE (AFU_ORTHOLOGUE AFUA_2G00820)-RELATED"/>
    <property type="match status" value="1"/>
</dbReference>
<reference evidence="3 4" key="2">
    <citation type="submission" date="2016-08" db="EMBL/GenBank/DDBJ databases">
        <title>Pervasive Adenine N6-methylation of Active Genes in Fungi.</title>
        <authorList>
            <consortium name="DOE Joint Genome Institute"/>
            <person name="Mondo S.J."/>
            <person name="Dannebaum R.O."/>
            <person name="Kuo R.C."/>
            <person name="Labutti K."/>
            <person name="Haridas S."/>
            <person name="Kuo A."/>
            <person name="Salamov A."/>
            <person name="Ahrendt S.R."/>
            <person name="Lipzen A."/>
            <person name="Sullivan W."/>
            <person name="Andreopoulos W.B."/>
            <person name="Clum A."/>
            <person name="Lindquist E."/>
            <person name="Daum C."/>
            <person name="Ramamoorthy G.K."/>
            <person name="Gryganskyi A."/>
            <person name="Culley D."/>
            <person name="Magnuson J.K."/>
            <person name="James T.Y."/>
            <person name="O'Malley M.A."/>
            <person name="Stajich J.E."/>
            <person name="Spatafora J.W."/>
            <person name="Visel A."/>
            <person name="Grigoriev I.V."/>
        </authorList>
    </citation>
    <scope>NUCLEOTIDE SEQUENCE [LARGE SCALE GENOMIC DNA]</scope>
    <source>
        <strain evidence="3 4">S4</strain>
    </source>
</reference>
<keyword evidence="4" id="KW-1185">Reference proteome</keyword>
<dbReference type="EMBL" id="MCFG01000001">
    <property type="protein sequence ID" value="ORX88196.1"/>
    <property type="molecule type" value="Genomic_DNA"/>
</dbReference>
<dbReference type="InterPro" id="IPR036514">
    <property type="entry name" value="SGNH_hydro_sf"/>
</dbReference>
<evidence type="ECO:0000259" key="2">
    <source>
        <dbReference type="Pfam" id="PF13472"/>
    </source>
</evidence>
<dbReference type="OrthoDB" id="2125593at2759"/>